<organism evidence="1 2">
    <name type="scientific">Acropora cervicornis</name>
    <name type="common">Staghorn coral</name>
    <dbReference type="NCBI Taxonomy" id="6130"/>
    <lineage>
        <taxon>Eukaryota</taxon>
        <taxon>Metazoa</taxon>
        <taxon>Cnidaria</taxon>
        <taxon>Anthozoa</taxon>
        <taxon>Hexacorallia</taxon>
        <taxon>Scleractinia</taxon>
        <taxon>Astrocoeniina</taxon>
        <taxon>Acroporidae</taxon>
        <taxon>Acropora</taxon>
    </lineage>
</organism>
<accession>A0AAD9V284</accession>
<comment type="caution">
    <text evidence="1">The sequence shown here is derived from an EMBL/GenBank/DDBJ whole genome shotgun (WGS) entry which is preliminary data.</text>
</comment>
<name>A0AAD9V284_ACRCE</name>
<reference evidence="1" key="2">
    <citation type="journal article" date="2023" name="Science">
        <title>Genomic signatures of disease resistance in endangered staghorn corals.</title>
        <authorList>
            <person name="Vollmer S.V."/>
            <person name="Selwyn J.D."/>
            <person name="Despard B.A."/>
            <person name="Roesel C.L."/>
        </authorList>
    </citation>
    <scope>NUCLEOTIDE SEQUENCE</scope>
    <source>
        <strain evidence="1">K2</strain>
    </source>
</reference>
<protein>
    <submittedName>
        <fullName evidence="1">Uncharacterized protein</fullName>
    </submittedName>
</protein>
<evidence type="ECO:0000313" key="2">
    <source>
        <dbReference type="Proteomes" id="UP001249851"/>
    </source>
</evidence>
<proteinExistence type="predicted"/>
<evidence type="ECO:0000313" key="1">
    <source>
        <dbReference type="EMBL" id="KAK2558080.1"/>
    </source>
</evidence>
<dbReference type="Proteomes" id="UP001249851">
    <property type="component" value="Unassembled WGS sequence"/>
</dbReference>
<reference evidence="1" key="1">
    <citation type="journal article" date="2023" name="G3 (Bethesda)">
        <title>Whole genome assembly and annotation of the endangered Caribbean coral Acropora cervicornis.</title>
        <authorList>
            <person name="Selwyn J.D."/>
            <person name="Vollmer S.V."/>
        </authorList>
    </citation>
    <scope>NUCLEOTIDE SEQUENCE</scope>
    <source>
        <strain evidence="1">K2</strain>
    </source>
</reference>
<dbReference type="EMBL" id="JARQWQ010000046">
    <property type="protein sequence ID" value="KAK2558080.1"/>
    <property type="molecule type" value="Genomic_DNA"/>
</dbReference>
<sequence length="71" mass="7985">MFQGADDSEEPIYSGELMRIIPGCPPGICGVKAEDRAFCLSVTATKLSEFSGLRMVEEEVWRLQRHDQCHL</sequence>
<keyword evidence="2" id="KW-1185">Reference proteome</keyword>
<dbReference type="AlphaFoldDB" id="A0AAD9V284"/>
<gene>
    <name evidence="1" type="ORF">P5673_019654</name>
</gene>